<dbReference type="Proteomes" id="UP001150569">
    <property type="component" value="Unassembled WGS sequence"/>
</dbReference>
<feature type="region of interest" description="Disordered" evidence="4">
    <location>
        <begin position="250"/>
        <end position="272"/>
    </location>
</feature>
<evidence type="ECO:0000256" key="4">
    <source>
        <dbReference type="SAM" id="MobiDB-lite"/>
    </source>
</evidence>
<dbReference type="InterPro" id="IPR019775">
    <property type="entry name" value="WD40_repeat_CS"/>
</dbReference>
<dbReference type="InterPro" id="IPR042453">
    <property type="entry name" value="WDR53"/>
</dbReference>
<keyword evidence="2" id="KW-0677">Repeat</keyword>
<dbReference type="SMART" id="SM00320">
    <property type="entry name" value="WD40"/>
    <property type="match status" value="3"/>
</dbReference>
<comment type="caution">
    <text evidence="5">The sequence shown here is derived from an EMBL/GenBank/DDBJ whole genome shotgun (WGS) entry which is preliminary data.</text>
</comment>
<proteinExistence type="predicted"/>
<evidence type="ECO:0000313" key="5">
    <source>
        <dbReference type="EMBL" id="KAJ1926019.1"/>
    </source>
</evidence>
<dbReference type="PANTHER" id="PTHR44666:SF1">
    <property type="entry name" value="WD REPEAT-CONTAINING PROTEIN 53"/>
    <property type="match status" value="1"/>
</dbReference>
<evidence type="ECO:0000256" key="1">
    <source>
        <dbReference type="ARBA" id="ARBA00022574"/>
    </source>
</evidence>
<dbReference type="InterPro" id="IPR015943">
    <property type="entry name" value="WD40/YVTN_repeat-like_dom_sf"/>
</dbReference>
<dbReference type="PANTHER" id="PTHR44666">
    <property type="entry name" value="WD REPEAT-CONTAINING PROTEIN 53"/>
    <property type="match status" value="1"/>
</dbReference>
<feature type="region of interest" description="Disordered" evidence="4">
    <location>
        <begin position="189"/>
        <end position="210"/>
    </location>
</feature>
<dbReference type="PROSITE" id="PS00678">
    <property type="entry name" value="WD_REPEATS_1"/>
    <property type="match status" value="1"/>
</dbReference>
<dbReference type="AlphaFoldDB" id="A0A9W8A9F2"/>
<dbReference type="Gene3D" id="2.130.10.10">
    <property type="entry name" value="YVTN repeat-like/Quinoprotein amine dehydrogenase"/>
    <property type="match status" value="1"/>
</dbReference>
<dbReference type="EMBL" id="JANBPT010000194">
    <property type="protein sequence ID" value="KAJ1926019.1"/>
    <property type="molecule type" value="Genomic_DNA"/>
</dbReference>
<dbReference type="OrthoDB" id="2161379at2759"/>
<dbReference type="PROSITE" id="PS50294">
    <property type="entry name" value="WD_REPEATS_REGION"/>
    <property type="match status" value="1"/>
</dbReference>
<keyword evidence="1 3" id="KW-0853">WD repeat</keyword>
<reference evidence="5" key="1">
    <citation type="submission" date="2022-07" db="EMBL/GenBank/DDBJ databases">
        <title>Phylogenomic reconstructions and comparative analyses of Kickxellomycotina fungi.</title>
        <authorList>
            <person name="Reynolds N.K."/>
            <person name="Stajich J.E."/>
            <person name="Barry K."/>
            <person name="Grigoriev I.V."/>
            <person name="Crous P."/>
            <person name="Smith M.E."/>
        </authorList>
    </citation>
    <scope>NUCLEOTIDE SEQUENCE</scope>
    <source>
        <strain evidence="5">RSA 861</strain>
    </source>
</reference>
<dbReference type="Pfam" id="PF00400">
    <property type="entry name" value="WD40"/>
    <property type="match status" value="3"/>
</dbReference>
<evidence type="ECO:0000256" key="3">
    <source>
        <dbReference type="PROSITE-ProRule" id="PRU00221"/>
    </source>
</evidence>
<protein>
    <submittedName>
        <fullName evidence="5">Uncharacterized protein</fullName>
    </submittedName>
</protein>
<dbReference type="SUPFAM" id="SSF50978">
    <property type="entry name" value="WD40 repeat-like"/>
    <property type="match status" value="1"/>
</dbReference>
<feature type="repeat" description="WD" evidence="3">
    <location>
        <begin position="287"/>
        <end position="323"/>
    </location>
</feature>
<evidence type="ECO:0000313" key="6">
    <source>
        <dbReference type="Proteomes" id="UP001150569"/>
    </source>
</evidence>
<name>A0A9W8A9F2_9FUNG</name>
<organism evidence="5 6">
    <name type="scientific">Tieghemiomyces parasiticus</name>
    <dbReference type="NCBI Taxonomy" id="78921"/>
    <lineage>
        <taxon>Eukaryota</taxon>
        <taxon>Fungi</taxon>
        <taxon>Fungi incertae sedis</taxon>
        <taxon>Zoopagomycota</taxon>
        <taxon>Kickxellomycotina</taxon>
        <taxon>Dimargaritomycetes</taxon>
        <taxon>Dimargaritales</taxon>
        <taxon>Dimargaritaceae</taxon>
        <taxon>Tieghemiomyces</taxon>
    </lineage>
</organism>
<gene>
    <name evidence="5" type="ORF">IWQ60_004168</name>
</gene>
<keyword evidence="6" id="KW-1185">Reference proteome</keyword>
<evidence type="ECO:0000256" key="2">
    <source>
        <dbReference type="ARBA" id="ARBA00022737"/>
    </source>
</evidence>
<accession>A0A9W8A9F2</accession>
<sequence length="394" mass="41612">MASGNLVFWGLGRGSDGPDLGPQNPSLDTCRHWIGSRGERRGVAECYFFDTLLFSSGQESSYAFYLATGDQVLEYDLRNEGAVYREPVHRFTAGDEINAVDISPDGRFLAVADDSGQPRVYNLQTRRQDHPNWFHSGRHSNLAMCVGWQPAGRPPYDLWTGGMDTVQCRWGTQNGRLLNRWGTAFKLPGESVGGRSAPSTTPVAQGGGAGPAQAVNPAFVYSLACHPEGKYVAAGLGNGAIRLLVAARPPPPCKPPSGGRGAKAKGNRKAATDWVEVDNTEGGGLLSTAHNYSVTALEFVPGGPTDRLVAAGLDGQISVWNLNGTPNGSETTSGAASSLVISLKVRQVSLFDKVECLTALCPNAEVAGNTLVAVGGEGVQAAVKGNIAVYQLRD</sequence>
<dbReference type="InterPro" id="IPR036322">
    <property type="entry name" value="WD40_repeat_dom_sf"/>
</dbReference>
<dbReference type="PROSITE" id="PS50082">
    <property type="entry name" value="WD_REPEATS_2"/>
    <property type="match status" value="1"/>
</dbReference>
<dbReference type="InterPro" id="IPR001680">
    <property type="entry name" value="WD40_rpt"/>
</dbReference>